<sequence length="228" mass="24631">MALPLKVKVSLRDSWENKEAPVHRSLARLEGIIGYKASLDPDWPVLHAALGGYYSDKANFVPATAGCVSAWCDAFSQLLEDPSHEAWTEAVLEKLTEAGSRLKLILEVSRDENVSTSWNKERGAFIITLPNSRVTNPLANTPVFQAHLLSAIQDDEPVRTVPIFDSAGGAGDDWAAVEVAPTAQNFSAGPIPTAGPSTSAPRASVEYFPDINTLPRPDDLLQRPLTTS</sequence>
<evidence type="ECO:0000313" key="3">
    <source>
        <dbReference type="Proteomes" id="UP000838763"/>
    </source>
</evidence>
<evidence type="ECO:0000313" key="2">
    <source>
        <dbReference type="EMBL" id="CAI4214657.1"/>
    </source>
</evidence>
<organism evidence="2 3">
    <name type="scientific">Parascedosporium putredinis</name>
    <dbReference type="NCBI Taxonomy" id="1442378"/>
    <lineage>
        <taxon>Eukaryota</taxon>
        <taxon>Fungi</taxon>
        <taxon>Dikarya</taxon>
        <taxon>Ascomycota</taxon>
        <taxon>Pezizomycotina</taxon>
        <taxon>Sordariomycetes</taxon>
        <taxon>Hypocreomycetidae</taxon>
        <taxon>Microascales</taxon>
        <taxon>Microascaceae</taxon>
        <taxon>Parascedosporium</taxon>
    </lineage>
</organism>
<reference evidence="2" key="1">
    <citation type="submission" date="2022-11" db="EMBL/GenBank/DDBJ databases">
        <authorList>
            <person name="Scott C."/>
            <person name="Bruce N."/>
        </authorList>
    </citation>
    <scope>NUCLEOTIDE SEQUENCE</scope>
</reference>
<feature type="region of interest" description="Disordered" evidence="1">
    <location>
        <begin position="185"/>
        <end position="228"/>
    </location>
</feature>
<proteinExistence type="predicted"/>
<dbReference type="EMBL" id="CALLCH030000012">
    <property type="protein sequence ID" value="CAI4214657.1"/>
    <property type="molecule type" value="Genomic_DNA"/>
</dbReference>
<evidence type="ECO:0000256" key="1">
    <source>
        <dbReference type="SAM" id="MobiDB-lite"/>
    </source>
</evidence>
<dbReference type="Proteomes" id="UP000838763">
    <property type="component" value="Unassembled WGS sequence"/>
</dbReference>
<keyword evidence="3" id="KW-1185">Reference proteome</keyword>
<accession>A0A9P1MAP2</accession>
<gene>
    <name evidence="2" type="ORF">PPNO1_LOCUS4385</name>
</gene>
<protein>
    <submittedName>
        <fullName evidence="2">Uncharacterized protein</fullName>
    </submittedName>
</protein>
<dbReference type="AlphaFoldDB" id="A0A9P1MAP2"/>
<name>A0A9P1MAP2_9PEZI</name>
<dbReference type="OrthoDB" id="4926491at2759"/>
<comment type="caution">
    <text evidence="2">The sequence shown here is derived from an EMBL/GenBank/DDBJ whole genome shotgun (WGS) entry which is preliminary data.</text>
</comment>